<keyword evidence="5" id="KW-1185">Reference proteome</keyword>
<dbReference type="PIRSF" id="PIRSF012569">
    <property type="entry name" value="UCP012569"/>
    <property type="match status" value="1"/>
</dbReference>
<feature type="domain" description="DUF4097" evidence="2">
    <location>
        <begin position="196"/>
        <end position="387"/>
    </location>
</feature>
<evidence type="ECO:0000313" key="4">
    <source>
        <dbReference type="EMBL" id="SFE93359.1"/>
    </source>
</evidence>
<dbReference type="InterPro" id="IPR025164">
    <property type="entry name" value="Toastrack_DUF4097"/>
</dbReference>
<dbReference type="InterPro" id="IPR016599">
    <property type="entry name" value="UCP012569"/>
</dbReference>
<proteinExistence type="predicted"/>
<dbReference type="STRING" id="930128.SAMN05192532_10675"/>
<feature type="region of interest" description="Disordered" evidence="1">
    <location>
        <begin position="28"/>
        <end position="71"/>
    </location>
</feature>
<sequence>MEERKMILKMIEEGKISAEDGAKLLEALKPPKEDKTKGRLEFEHQDTEPSENRSEDSSQPSDKKSLSTKVNWEEGNKRFDDEWSREKTGKTDFTTTFTDFIDSAIKKIKDMDLDFNFGTYQEVHHTFQHKDMRQKALDISLENGSVEMKLWEESDVKVVCDARVYRGRTTEEARRTFLDNTVFEAGEDELRFYTKTKSVKVNTVIYIPREEYEKIHLYTFNGHLQADQVTSDRFSVKAVNGSITMNGLDVKKFEAETVNGPIQMKYSHLDIADIKTMNGSIDIHSQIRDLEAESLNGTIECSLTANQDGRAELTAATGSIYVTVPDHLRIEGMLKTNVGNYNCTLDKTEVAEEKKDFIQKSLKFVSNPTASPRLRVDADTKTGSITVKPN</sequence>
<dbReference type="Pfam" id="PF22746">
    <property type="entry name" value="SHOCT-like_DUF2089-C"/>
    <property type="match status" value="1"/>
</dbReference>
<organism evidence="4 5">
    <name type="scientific">Alteribacillus iranensis</name>
    <dbReference type="NCBI Taxonomy" id="930128"/>
    <lineage>
        <taxon>Bacteria</taxon>
        <taxon>Bacillati</taxon>
        <taxon>Bacillota</taxon>
        <taxon>Bacilli</taxon>
        <taxon>Bacillales</taxon>
        <taxon>Bacillaceae</taxon>
        <taxon>Alteribacillus</taxon>
    </lineage>
</organism>
<evidence type="ECO:0000259" key="3">
    <source>
        <dbReference type="Pfam" id="PF22746"/>
    </source>
</evidence>
<gene>
    <name evidence="4" type="ORF">SAMN05192532_10675</name>
</gene>
<reference evidence="4 5" key="1">
    <citation type="submission" date="2016-10" db="EMBL/GenBank/DDBJ databases">
        <authorList>
            <person name="de Groot N.N."/>
        </authorList>
    </citation>
    <scope>NUCLEOTIDE SEQUENCE [LARGE SCALE GENOMIC DNA]</scope>
    <source>
        <strain evidence="4 5">DSM 23995</strain>
    </source>
</reference>
<dbReference type="InterPro" id="IPR053959">
    <property type="entry name" value="YvlB/LiaX_N"/>
</dbReference>
<dbReference type="Pfam" id="PF13349">
    <property type="entry name" value="DUF4097"/>
    <property type="match status" value="1"/>
</dbReference>
<feature type="compositionally biased region" description="Basic and acidic residues" evidence="1">
    <location>
        <begin position="29"/>
        <end position="71"/>
    </location>
</feature>
<evidence type="ECO:0000259" key="2">
    <source>
        <dbReference type="Pfam" id="PF13349"/>
    </source>
</evidence>
<evidence type="ECO:0000256" key="1">
    <source>
        <dbReference type="SAM" id="MobiDB-lite"/>
    </source>
</evidence>
<dbReference type="EMBL" id="FONT01000006">
    <property type="protein sequence ID" value="SFE93359.1"/>
    <property type="molecule type" value="Genomic_DNA"/>
</dbReference>
<dbReference type="RefSeq" id="WP_091662707.1">
    <property type="nucleotide sequence ID" value="NZ_FONT01000006.1"/>
</dbReference>
<accession>A0A1I2EKS2</accession>
<dbReference type="Proteomes" id="UP000199516">
    <property type="component" value="Unassembled WGS sequence"/>
</dbReference>
<feature type="domain" description="YvlB/LiaX N-terminal" evidence="3">
    <location>
        <begin position="2"/>
        <end position="33"/>
    </location>
</feature>
<evidence type="ECO:0000313" key="5">
    <source>
        <dbReference type="Proteomes" id="UP000199516"/>
    </source>
</evidence>
<name>A0A1I2EKS2_9BACI</name>
<protein>
    <submittedName>
        <fullName evidence="4">DUF4097 and DUF4098 domain-containing protein YvlB</fullName>
    </submittedName>
</protein>
<dbReference type="AlphaFoldDB" id="A0A1I2EKS2"/>
<dbReference type="OrthoDB" id="2240743at2"/>